<protein>
    <submittedName>
        <fullName evidence="2">Uncharacterized protein</fullName>
    </submittedName>
</protein>
<name>A0A0G4F1R4_9ALVE</name>
<dbReference type="AlphaFoldDB" id="A0A0G4F1R4"/>
<feature type="compositionally biased region" description="Basic residues" evidence="1">
    <location>
        <begin position="324"/>
        <end position="333"/>
    </location>
</feature>
<feature type="compositionally biased region" description="Basic residues" evidence="1">
    <location>
        <begin position="278"/>
        <end position="316"/>
    </location>
</feature>
<sequence>MASPTPSPLPPFMMATLPSPAPMRQPSVVRIEGATTPPPGAPVQPMVTYMRPPVTVASPAPTLRPSFSSPVLPPAGPLSPVVRPLRQPMLMASPSVKVLPPSVSPPPVVRQQHAVTVKQTGHEAIFRGYGESRRDLEACKAMIRNLNYEMAILKTSSQDLSLKLASQEAEIHMRRVATGASPEVTSATRDVVSVRPTLASAEPIMEELDQALSEYVQANSQLGVQIVKTGPGRYEVNEHAVEMINSPTKGPCVIVGESEIPLTEFVMLLNESTAVIKPKPKGKPKAKAKGKAKAGAKPKAKAKAKAKAGAKPKASAKKAAGAKPKAKKATTRK</sequence>
<accession>A0A0G4F1R4</accession>
<dbReference type="VEuPathDB" id="CryptoDB:Cvel_14619"/>
<feature type="region of interest" description="Disordered" evidence="1">
    <location>
        <begin position="277"/>
        <end position="333"/>
    </location>
</feature>
<gene>
    <name evidence="2" type="ORF">Cvel_14619</name>
</gene>
<reference evidence="2" key="1">
    <citation type="submission" date="2014-11" db="EMBL/GenBank/DDBJ databases">
        <authorList>
            <person name="Otto D Thomas"/>
            <person name="Naeem Raeece"/>
        </authorList>
    </citation>
    <scope>NUCLEOTIDE SEQUENCE</scope>
</reference>
<dbReference type="PhylomeDB" id="A0A0G4F1R4"/>
<dbReference type="EMBL" id="CDMZ01000050">
    <property type="protein sequence ID" value="CEM05434.1"/>
    <property type="molecule type" value="Genomic_DNA"/>
</dbReference>
<evidence type="ECO:0000256" key="1">
    <source>
        <dbReference type="SAM" id="MobiDB-lite"/>
    </source>
</evidence>
<organism evidence="2">
    <name type="scientific">Chromera velia CCMP2878</name>
    <dbReference type="NCBI Taxonomy" id="1169474"/>
    <lineage>
        <taxon>Eukaryota</taxon>
        <taxon>Sar</taxon>
        <taxon>Alveolata</taxon>
        <taxon>Colpodellida</taxon>
        <taxon>Chromeraceae</taxon>
        <taxon>Chromera</taxon>
    </lineage>
</organism>
<proteinExistence type="predicted"/>
<evidence type="ECO:0000313" key="2">
    <source>
        <dbReference type="EMBL" id="CEM05434.1"/>
    </source>
</evidence>